<dbReference type="InterPro" id="IPR002291">
    <property type="entry name" value="Phosph_kin_gamma"/>
</dbReference>
<keyword evidence="6 12" id="KW-0547">Nucleotide-binding</keyword>
<evidence type="ECO:0000256" key="5">
    <source>
        <dbReference type="ARBA" id="ARBA00022679"/>
    </source>
</evidence>
<keyword evidence="9" id="KW-0112">Calmodulin-binding</keyword>
<evidence type="ECO:0000256" key="6">
    <source>
        <dbReference type="ARBA" id="ARBA00022741"/>
    </source>
</evidence>
<dbReference type="GO" id="GO:0004689">
    <property type="term" value="F:phosphorylase kinase activity"/>
    <property type="evidence" value="ECO:0007669"/>
    <property type="project" value="UniProtKB-EC"/>
</dbReference>
<reference evidence="15" key="1">
    <citation type="journal article" date="2017" name="Ticks Tick Borne Dis.">
        <title>An insight into the sialome of Hyalomma excavatum.</title>
        <authorList>
            <person name="Ribeiro J.M."/>
            <person name="Slovak M."/>
            <person name="Francischetti I.M."/>
        </authorList>
    </citation>
    <scope>NUCLEOTIDE SEQUENCE</scope>
    <source>
        <strain evidence="15">Samish</strain>
        <tissue evidence="15">Salivary glands</tissue>
    </source>
</reference>
<dbReference type="EMBL" id="GEFH01004582">
    <property type="protein sequence ID" value="JAP63999.1"/>
    <property type="molecule type" value="mRNA"/>
</dbReference>
<evidence type="ECO:0000256" key="2">
    <source>
        <dbReference type="ARBA" id="ARBA00012432"/>
    </source>
</evidence>
<dbReference type="Pfam" id="PF00069">
    <property type="entry name" value="Pkinase"/>
    <property type="match status" value="1"/>
</dbReference>
<keyword evidence="4" id="KW-0321">Glycogen metabolism</keyword>
<dbReference type="SMART" id="SM00220">
    <property type="entry name" value="S_TKc"/>
    <property type="match status" value="1"/>
</dbReference>
<dbReference type="GO" id="GO:0005977">
    <property type="term" value="P:glycogen metabolic process"/>
    <property type="evidence" value="ECO:0007669"/>
    <property type="project" value="UniProtKB-KW"/>
</dbReference>
<dbReference type="GO" id="GO:0005516">
    <property type="term" value="F:calmodulin binding"/>
    <property type="evidence" value="ECO:0007669"/>
    <property type="project" value="UniProtKB-KW"/>
</dbReference>
<dbReference type="GO" id="GO:0005524">
    <property type="term" value="F:ATP binding"/>
    <property type="evidence" value="ECO:0007669"/>
    <property type="project" value="UniProtKB-UniRule"/>
</dbReference>
<feature type="domain" description="Protein kinase" evidence="14">
    <location>
        <begin position="27"/>
        <end position="293"/>
    </location>
</feature>
<dbReference type="AlphaFoldDB" id="A0A131XAR3"/>
<evidence type="ECO:0000256" key="10">
    <source>
        <dbReference type="ARBA" id="ARBA00023277"/>
    </source>
</evidence>
<organism evidence="15">
    <name type="scientific">Hyalomma excavatum</name>
    <dbReference type="NCBI Taxonomy" id="257692"/>
    <lineage>
        <taxon>Eukaryota</taxon>
        <taxon>Metazoa</taxon>
        <taxon>Ecdysozoa</taxon>
        <taxon>Arthropoda</taxon>
        <taxon>Chelicerata</taxon>
        <taxon>Arachnida</taxon>
        <taxon>Acari</taxon>
        <taxon>Parasitiformes</taxon>
        <taxon>Ixodida</taxon>
        <taxon>Ixodoidea</taxon>
        <taxon>Ixodidae</taxon>
        <taxon>Hyalomminae</taxon>
        <taxon>Hyalomma</taxon>
    </lineage>
</organism>
<dbReference type="SUPFAM" id="SSF56112">
    <property type="entry name" value="Protein kinase-like (PK-like)"/>
    <property type="match status" value="1"/>
</dbReference>
<protein>
    <recommendedName>
        <fullName evidence="2">phosphorylase kinase</fullName>
        <ecNumber evidence="2">2.7.11.19</ecNumber>
    </recommendedName>
</protein>
<dbReference type="GO" id="GO:0005964">
    <property type="term" value="C:phosphorylase kinase complex"/>
    <property type="evidence" value="ECO:0007669"/>
    <property type="project" value="InterPro"/>
</dbReference>
<comment type="subunit">
    <text evidence="11">Hexadecamer of 4 heterotetramers, each composed of alpha, beta, gamma, and delta subunits. Alpha (PHKA1 or PHKA2) and beta (PHKB) are regulatory subunits, gamma (PHKG1 or PHKG2) is the catalytic subunit, and delta is calmodulin.</text>
</comment>
<keyword evidence="10" id="KW-0119">Carbohydrate metabolism</keyword>
<evidence type="ECO:0000256" key="8">
    <source>
        <dbReference type="ARBA" id="ARBA00022840"/>
    </source>
</evidence>
<comment type="similarity">
    <text evidence="13">Belongs to the protein kinase superfamily.</text>
</comment>
<dbReference type="PANTHER" id="PTHR24347">
    <property type="entry name" value="SERINE/THREONINE-PROTEIN KINASE"/>
    <property type="match status" value="1"/>
</dbReference>
<keyword evidence="7" id="KW-0418">Kinase</keyword>
<dbReference type="PROSITE" id="PS00108">
    <property type="entry name" value="PROTEIN_KINASE_ST"/>
    <property type="match status" value="1"/>
</dbReference>
<proteinExistence type="evidence at transcript level"/>
<dbReference type="PRINTS" id="PR01049">
    <property type="entry name" value="PHOSPHBKNASE"/>
</dbReference>
<evidence type="ECO:0000259" key="14">
    <source>
        <dbReference type="PROSITE" id="PS50011"/>
    </source>
</evidence>
<dbReference type="PROSITE" id="PS50011">
    <property type="entry name" value="PROTEIN_KINASE_DOM"/>
    <property type="match status" value="1"/>
</dbReference>
<evidence type="ECO:0000313" key="15">
    <source>
        <dbReference type="EMBL" id="JAP63999.1"/>
    </source>
</evidence>
<feature type="binding site" evidence="12">
    <location>
        <position position="56"/>
    </location>
    <ligand>
        <name>ATP</name>
        <dbReference type="ChEBI" id="CHEBI:30616"/>
    </ligand>
</feature>
<evidence type="ECO:0000256" key="4">
    <source>
        <dbReference type="ARBA" id="ARBA00022600"/>
    </source>
</evidence>
<comment type="catalytic activity">
    <reaction evidence="1">
        <text>2 ATP + phosphorylase b = 2 ADP + phosphorylase a.</text>
        <dbReference type="EC" id="2.7.11.19"/>
    </reaction>
</comment>
<dbReference type="EC" id="2.7.11.19" evidence="2"/>
<dbReference type="InterPro" id="IPR008271">
    <property type="entry name" value="Ser/Thr_kinase_AS"/>
</dbReference>
<dbReference type="InterPro" id="IPR017441">
    <property type="entry name" value="Protein_kinase_ATP_BS"/>
</dbReference>
<evidence type="ECO:0000256" key="9">
    <source>
        <dbReference type="ARBA" id="ARBA00022860"/>
    </source>
</evidence>
<keyword evidence="3 13" id="KW-0723">Serine/threonine-protein kinase</keyword>
<keyword evidence="5" id="KW-0808">Transferase</keyword>
<dbReference type="PROSITE" id="PS00107">
    <property type="entry name" value="PROTEIN_KINASE_ATP"/>
    <property type="match status" value="1"/>
</dbReference>
<evidence type="ECO:0000256" key="11">
    <source>
        <dbReference type="ARBA" id="ARBA00025890"/>
    </source>
</evidence>
<dbReference type="FunFam" id="1.10.510.10:FF:000149">
    <property type="entry name" value="phosphorylase b kinase gamma catalytic chain, liver/testis isoform"/>
    <property type="match status" value="1"/>
</dbReference>
<evidence type="ECO:0000256" key="3">
    <source>
        <dbReference type="ARBA" id="ARBA00022527"/>
    </source>
</evidence>
<dbReference type="InterPro" id="IPR011009">
    <property type="entry name" value="Kinase-like_dom_sf"/>
</dbReference>
<dbReference type="FunFam" id="3.30.200.20:FF:000138">
    <property type="entry name" value="Phosphorylase b kinase gamma catalytic chain, liver/testis"/>
    <property type="match status" value="1"/>
</dbReference>
<accession>A0A131XAR3</accession>
<dbReference type="InterPro" id="IPR000719">
    <property type="entry name" value="Prot_kinase_dom"/>
</dbReference>
<dbReference type="Gene3D" id="3.30.200.20">
    <property type="entry name" value="Phosphorylase Kinase, domain 1"/>
    <property type="match status" value="1"/>
</dbReference>
<evidence type="ECO:0000256" key="7">
    <source>
        <dbReference type="ARBA" id="ARBA00022777"/>
    </source>
</evidence>
<sequence>MVAPQLQERQEDDLPDKDVAKEFYAKYEPKEILGRGISSTVRRCINKETGEEFAAKIIDISSDTDGSGPTSLYQATKREIEVLKRVAGHPYIIELHDVFESTTFIFLVLELCRHGELFDYLTSVVALSEKKTKSIMKQLFEAVEFIHSKGIVHRDLKPENILLDDDLNVKVTDFGFATQLAEGETLTELCGTPGYLAPELLKASMYESSEGYDKQVDIWACGVIMYTLLVGFPPFWHRKQMVMLRNIMEGKYEFCSPEWDDITEAPKDLISKLLVVDPKKRLTASEALDHCFFKAVKRASVFVTEDVAIQKRAFNAKKTFQFGILCVRALVRIRRLRYTPEPLSLNIARTNPYRIKTLRKVIDGCAFRVYCHWVKKGEMQNRAALFENHPKIELRQMYEETQVAA</sequence>
<evidence type="ECO:0000256" key="12">
    <source>
        <dbReference type="PROSITE-ProRule" id="PRU10141"/>
    </source>
</evidence>
<evidence type="ECO:0000256" key="1">
    <source>
        <dbReference type="ARBA" id="ARBA00001674"/>
    </source>
</evidence>
<dbReference type="Gene3D" id="1.10.510.10">
    <property type="entry name" value="Transferase(Phosphotransferase) domain 1"/>
    <property type="match status" value="1"/>
</dbReference>
<keyword evidence="8 12" id="KW-0067">ATP-binding</keyword>
<evidence type="ECO:0000256" key="13">
    <source>
        <dbReference type="RuleBase" id="RU000304"/>
    </source>
</evidence>
<name>A0A131XAR3_9ACAR</name>
<dbReference type="CDD" id="cd14093">
    <property type="entry name" value="STKc_PhKG"/>
    <property type="match status" value="1"/>
</dbReference>